<keyword evidence="3 7" id="KW-0812">Transmembrane</keyword>
<evidence type="ECO:0000256" key="5">
    <source>
        <dbReference type="ARBA" id="ARBA00023136"/>
    </source>
</evidence>
<dbReference type="EMBL" id="FN649751">
    <property type="protein sequence ID" value="CBJ27923.1"/>
    <property type="molecule type" value="Genomic_DNA"/>
</dbReference>
<comment type="subcellular location">
    <subcellularLocation>
        <location evidence="1">Membrane</location>
        <topology evidence="1">Multi-pass membrane protein</topology>
    </subcellularLocation>
</comment>
<evidence type="ECO:0000256" key="1">
    <source>
        <dbReference type="ARBA" id="ARBA00004141"/>
    </source>
</evidence>
<dbReference type="Pfam" id="PF07856">
    <property type="entry name" value="Orai-1"/>
    <property type="match status" value="1"/>
</dbReference>
<name>D7G860_ECTSI</name>
<evidence type="ECO:0000313" key="8">
    <source>
        <dbReference type="EMBL" id="CBJ27923.1"/>
    </source>
</evidence>
<feature type="transmembrane region" description="Helical" evidence="7">
    <location>
        <begin position="64"/>
        <end position="94"/>
    </location>
</feature>
<evidence type="ECO:0000256" key="4">
    <source>
        <dbReference type="ARBA" id="ARBA00022989"/>
    </source>
</evidence>
<feature type="compositionally biased region" description="Acidic residues" evidence="6">
    <location>
        <begin position="197"/>
        <end position="211"/>
    </location>
</feature>
<comment type="similarity">
    <text evidence="2">Belongs to the Orai family.</text>
</comment>
<accession>D7G860</accession>
<dbReference type="eggNOG" id="ENOG502S00K">
    <property type="taxonomic scope" value="Eukaryota"/>
</dbReference>
<reference evidence="8 9" key="1">
    <citation type="journal article" date="2010" name="Nature">
        <title>The Ectocarpus genome and the independent evolution of multicellularity in brown algae.</title>
        <authorList>
            <person name="Cock J.M."/>
            <person name="Sterck L."/>
            <person name="Rouze P."/>
            <person name="Scornet D."/>
            <person name="Allen A.E."/>
            <person name="Amoutzias G."/>
            <person name="Anthouard V."/>
            <person name="Artiguenave F."/>
            <person name="Aury J.M."/>
            <person name="Badger J.H."/>
            <person name="Beszteri B."/>
            <person name="Billiau K."/>
            <person name="Bonnet E."/>
            <person name="Bothwell J.H."/>
            <person name="Bowler C."/>
            <person name="Boyen C."/>
            <person name="Brownlee C."/>
            <person name="Carrano C.J."/>
            <person name="Charrier B."/>
            <person name="Cho G.Y."/>
            <person name="Coelho S.M."/>
            <person name="Collen J."/>
            <person name="Corre E."/>
            <person name="Da Silva C."/>
            <person name="Delage L."/>
            <person name="Delaroque N."/>
            <person name="Dittami S.M."/>
            <person name="Doulbeau S."/>
            <person name="Elias M."/>
            <person name="Farnham G."/>
            <person name="Gachon C.M."/>
            <person name="Gschloessl B."/>
            <person name="Heesch S."/>
            <person name="Jabbari K."/>
            <person name="Jubin C."/>
            <person name="Kawai H."/>
            <person name="Kimura K."/>
            <person name="Kloareg B."/>
            <person name="Kupper F.C."/>
            <person name="Lang D."/>
            <person name="Le Bail A."/>
            <person name="Leblanc C."/>
            <person name="Lerouge P."/>
            <person name="Lohr M."/>
            <person name="Lopez P.J."/>
            <person name="Martens C."/>
            <person name="Maumus F."/>
            <person name="Michel G."/>
            <person name="Miranda-Saavedra D."/>
            <person name="Morales J."/>
            <person name="Moreau H."/>
            <person name="Motomura T."/>
            <person name="Nagasato C."/>
            <person name="Napoli C.A."/>
            <person name="Nelson D.R."/>
            <person name="Nyvall-Collen P."/>
            <person name="Peters A.F."/>
            <person name="Pommier C."/>
            <person name="Potin P."/>
            <person name="Poulain J."/>
            <person name="Quesneville H."/>
            <person name="Read B."/>
            <person name="Rensing S.A."/>
            <person name="Ritter A."/>
            <person name="Rousvoal S."/>
            <person name="Samanta M."/>
            <person name="Samson G."/>
            <person name="Schroeder D.C."/>
            <person name="Segurens B."/>
            <person name="Strittmatter M."/>
            <person name="Tonon T."/>
            <person name="Tregear J.W."/>
            <person name="Valentin K."/>
            <person name="von Dassow P."/>
            <person name="Yamagishi T."/>
            <person name="Van de Peer Y."/>
            <person name="Wincker P."/>
        </authorList>
    </citation>
    <scope>NUCLEOTIDE SEQUENCE [LARGE SCALE GENOMIC DNA]</scope>
    <source>
        <strain evidence="9">Ec32 / CCAP1310/4</strain>
    </source>
</reference>
<keyword evidence="4 7" id="KW-1133">Transmembrane helix</keyword>
<feature type="transmembrane region" description="Helical" evidence="7">
    <location>
        <begin position="153"/>
        <end position="175"/>
    </location>
</feature>
<evidence type="ECO:0000313" key="9">
    <source>
        <dbReference type="Proteomes" id="UP000002630"/>
    </source>
</evidence>
<dbReference type="InterPro" id="IPR038350">
    <property type="entry name" value="Orai_sf"/>
</dbReference>
<evidence type="ECO:0000256" key="3">
    <source>
        <dbReference type="ARBA" id="ARBA00022692"/>
    </source>
</evidence>
<protein>
    <submittedName>
        <fullName evidence="8">Uncharacterized protein</fullName>
    </submittedName>
</protein>
<proteinExistence type="inferred from homology"/>
<dbReference type="Gene3D" id="1.20.140.140">
    <property type="entry name" value="Calcium release-activated calcium channel protein Orai"/>
    <property type="match status" value="2"/>
</dbReference>
<keyword evidence="9" id="KW-1185">Reference proteome</keyword>
<evidence type="ECO:0000256" key="6">
    <source>
        <dbReference type="SAM" id="MobiDB-lite"/>
    </source>
</evidence>
<dbReference type="EMBL" id="FN649107">
    <property type="protein sequence ID" value="CBJ27923.1"/>
    <property type="molecule type" value="Genomic_DNA"/>
</dbReference>
<evidence type="ECO:0000256" key="2">
    <source>
        <dbReference type="ARBA" id="ARBA00008062"/>
    </source>
</evidence>
<dbReference type="OrthoDB" id="61124at2759"/>
<gene>
    <name evidence="8" type="ORF">Esi_0087_0042</name>
</gene>
<organism evidence="8 9">
    <name type="scientific">Ectocarpus siliculosus</name>
    <name type="common">Brown alga</name>
    <name type="synonym">Conferva siliculosa</name>
    <dbReference type="NCBI Taxonomy" id="2880"/>
    <lineage>
        <taxon>Eukaryota</taxon>
        <taxon>Sar</taxon>
        <taxon>Stramenopiles</taxon>
        <taxon>Ochrophyta</taxon>
        <taxon>PX clade</taxon>
        <taxon>Phaeophyceae</taxon>
        <taxon>Ectocarpales</taxon>
        <taxon>Ectocarpaceae</taxon>
        <taxon>Ectocarpus</taxon>
    </lineage>
</organism>
<feature type="transmembrane region" description="Helical" evidence="7">
    <location>
        <begin position="127"/>
        <end position="147"/>
    </location>
</feature>
<dbReference type="InParanoid" id="D7G860"/>
<dbReference type="AlphaFoldDB" id="D7G860"/>
<dbReference type="STRING" id="2880.D7G860"/>
<dbReference type="GO" id="GO:0016020">
    <property type="term" value="C:membrane"/>
    <property type="evidence" value="ECO:0007669"/>
    <property type="project" value="UniProtKB-SubCell"/>
</dbReference>
<keyword evidence="5 7" id="KW-0472">Membrane</keyword>
<feature type="region of interest" description="Disordered" evidence="6">
    <location>
        <begin position="197"/>
        <end position="250"/>
    </location>
</feature>
<feature type="compositionally biased region" description="Low complexity" evidence="6">
    <location>
        <begin position="241"/>
        <end position="250"/>
    </location>
</feature>
<dbReference type="InterPro" id="IPR012446">
    <property type="entry name" value="CRAC_channel"/>
</dbReference>
<dbReference type="Proteomes" id="UP000002630">
    <property type="component" value="Linkage Group LG26"/>
</dbReference>
<evidence type="ECO:0000256" key="7">
    <source>
        <dbReference type="SAM" id="Phobius"/>
    </source>
</evidence>
<sequence>MDLGGRRQMADMAWNIKCREEDMEFRRRELQWRQEEVWWRGVNDRKREVEEKAKQLEQVASLSALIAGFALVAMVEVGLMLLAMLSSTFMLVAIMKYDVKAKDRHYPSFQRFWASRCESDWRFSFRAFNIGIPLFMGVLAEVGWITLDDGSVAHRVAAGAISVIALLSTLIFYAYTYRKWGPFLSNAKLDLHIIQAQDEEEDEEEEDEEEEVSAHGGKNGGDGRWRRLGEGGGAGADARRAAAGAVVSRA</sequence>